<feature type="transmembrane region" description="Helical" evidence="1">
    <location>
        <begin position="186"/>
        <end position="207"/>
    </location>
</feature>
<dbReference type="RefSeq" id="WP_130139898.1">
    <property type="nucleotide sequence ID" value="NZ_SGIT01000001.1"/>
</dbReference>
<name>A0A4Q6XXE6_9SPHI</name>
<keyword evidence="4" id="KW-0012">Acyltransferase</keyword>
<evidence type="ECO:0000256" key="1">
    <source>
        <dbReference type="SAM" id="Phobius"/>
    </source>
</evidence>
<evidence type="ECO:0000313" key="4">
    <source>
        <dbReference type="EMBL" id="RZF61669.1"/>
    </source>
</evidence>
<feature type="transmembrane region" description="Helical" evidence="1">
    <location>
        <begin position="72"/>
        <end position="92"/>
    </location>
</feature>
<protein>
    <submittedName>
        <fullName evidence="4">Acyltransferase</fullName>
    </submittedName>
</protein>
<evidence type="ECO:0000313" key="5">
    <source>
        <dbReference type="Proteomes" id="UP000292855"/>
    </source>
</evidence>
<dbReference type="InterPro" id="IPR043968">
    <property type="entry name" value="SGNH"/>
</dbReference>
<dbReference type="PANTHER" id="PTHR23028:SF53">
    <property type="entry name" value="ACYL_TRANSF_3 DOMAIN-CONTAINING PROTEIN"/>
    <property type="match status" value="1"/>
</dbReference>
<keyword evidence="5" id="KW-1185">Reference proteome</keyword>
<proteinExistence type="predicted"/>
<dbReference type="Pfam" id="PF19040">
    <property type="entry name" value="SGNH"/>
    <property type="match status" value="1"/>
</dbReference>
<dbReference type="GO" id="GO:0016020">
    <property type="term" value="C:membrane"/>
    <property type="evidence" value="ECO:0007669"/>
    <property type="project" value="TreeGrafter"/>
</dbReference>
<dbReference type="InterPro" id="IPR002656">
    <property type="entry name" value="Acyl_transf_3_dom"/>
</dbReference>
<dbReference type="Proteomes" id="UP000292855">
    <property type="component" value="Unassembled WGS sequence"/>
</dbReference>
<evidence type="ECO:0000259" key="2">
    <source>
        <dbReference type="Pfam" id="PF01757"/>
    </source>
</evidence>
<dbReference type="PANTHER" id="PTHR23028">
    <property type="entry name" value="ACETYLTRANSFERASE"/>
    <property type="match status" value="1"/>
</dbReference>
<dbReference type="GO" id="GO:0009103">
    <property type="term" value="P:lipopolysaccharide biosynthetic process"/>
    <property type="evidence" value="ECO:0007669"/>
    <property type="project" value="TreeGrafter"/>
</dbReference>
<evidence type="ECO:0000259" key="3">
    <source>
        <dbReference type="Pfam" id="PF19040"/>
    </source>
</evidence>
<feature type="transmembrane region" description="Helical" evidence="1">
    <location>
        <begin position="305"/>
        <end position="328"/>
    </location>
</feature>
<keyword evidence="1" id="KW-1133">Transmembrane helix</keyword>
<dbReference type="InterPro" id="IPR050879">
    <property type="entry name" value="Acyltransferase_3"/>
</dbReference>
<feature type="transmembrane region" description="Helical" evidence="1">
    <location>
        <begin position="31"/>
        <end position="51"/>
    </location>
</feature>
<organism evidence="4 5">
    <name type="scientific">Sphingobacterium corticibacterium</name>
    <dbReference type="NCBI Taxonomy" id="2484746"/>
    <lineage>
        <taxon>Bacteria</taxon>
        <taxon>Pseudomonadati</taxon>
        <taxon>Bacteroidota</taxon>
        <taxon>Sphingobacteriia</taxon>
        <taxon>Sphingobacteriales</taxon>
        <taxon>Sphingobacteriaceae</taxon>
        <taxon>Sphingobacterium</taxon>
    </lineage>
</organism>
<feature type="transmembrane region" description="Helical" evidence="1">
    <location>
        <begin position="340"/>
        <end position="359"/>
    </location>
</feature>
<keyword evidence="4" id="KW-0808">Transferase</keyword>
<dbReference type="Pfam" id="PF01757">
    <property type="entry name" value="Acyl_transf_3"/>
    <property type="match status" value="1"/>
</dbReference>
<feature type="transmembrane region" description="Helical" evidence="1">
    <location>
        <begin position="132"/>
        <end position="152"/>
    </location>
</feature>
<feature type="domain" description="Acyltransferase 3" evidence="2">
    <location>
        <begin position="6"/>
        <end position="323"/>
    </location>
</feature>
<dbReference type="AlphaFoldDB" id="A0A4Q6XXE6"/>
<feature type="transmembrane region" description="Helical" evidence="1">
    <location>
        <begin position="219"/>
        <end position="237"/>
    </location>
</feature>
<feature type="transmembrane region" description="Helical" evidence="1">
    <location>
        <begin position="243"/>
        <end position="262"/>
    </location>
</feature>
<reference evidence="4 5" key="1">
    <citation type="submission" date="2019-02" db="EMBL/GenBank/DDBJ databases">
        <authorList>
            <person name="Li Y."/>
        </authorList>
    </citation>
    <scope>NUCLEOTIDE SEQUENCE [LARGE SCALE GENOMIC DNA]</scope>
    <source>
        <strain evidence="4 5">30C10-4-7</strain>
    </source>
</reference>
<accession>A0A4Q6XXE6</accession>
<feature type="transmembrane region" description="Helical" evidence="1">
    <location>
        <begin position="274"/>
        <end position="299"/>
    </location>
</feature>
<keyword evidence="1" id="KW-0472">Membrane</keyword>
<gene>
    <name evidence="4" type="ORF">EWE74_02165</name>
</gene>
<dbReference type="SUPFAM" id="SSF52266">
    <property type="entry name" value="SGNH hydrolase"/>
    <property type="match status" value="1"/>
</dbReference>
<keyword evidence="1" id="KW-0812">Transmembrane</keyword>
<feature type="transmembrane region" description="Helical" evidence="1">
    <location>
        <begin position="7"/>
        <end position="25"/>
    </location>
</feature>
<feature type="transmembrane region" description="Helical" evidence="1">
    <location>
        <begin position="159"/>
        <end position="180"/>
    </location>
</feature>
<comment type="caution">
    <text evidence="4">The sequence shown here is derived from an EMBL/GenBank/DDBJ whole genome shotgun (WGS) entry which is preliminary data.</text>
</comment>
<dbReference type="OrthoDB" id="290051at2"/>
<dbReference type="EMBL" id="SGIT01000001">
    <property type="protein sequence ID" value="RZF61669.1"/>
    <property type="molecule type" value="Genomic_DNA"/>
</dbReference>
<dbReference type="GO" id="GO:0016747">
    <property type="term" value="F:acyltransferase activity, transferring groups other than amino-acyl groups"/>
    <property type="evidence" value="ECO:0007669"/>
    <property type="project" value="InterPro"/>
</dbReference>
<sequence length="610" mass="70252">MEFRKDIQGLRAIAVLFVFVFHLSHSFLPGGFIGVDIFFVISGYLISKIIISKVATQDFNLLDFYIGRIKRIVPAYFFLLIVVWIAYFFIYLNADTGRFKLSHFWAMLFNSNYYFAGADNYFGASSNENPLLHTWTLGIEMQFYLFLPLILFIRHKKVLAVLLIAFIVALFSYSSYQIFFEGNKSTMYFSLLARTPEFLIGVLISVLNIEKKSFFVNNSFVLSVLGCVGLLISVMFYQDISPFPGVLAILPCISTAILLAVPSSRVNRILSHKALTYIGEISYSVYLWHWPIIAFFRYYHNRYDLTFVELFVIVILTIITSIGSYYLIERPLRSSGKLKFYLPLTLMAGINVLMIYFITPLKFSYSRIPLEYIFPTFGKDSHSNTFKSVGLYGDTAYAEKRILLIGDSHALTFVPYLDTLGKKESLLFRAITNDKYPALPGLSKKEISEGDRFAIYKQLELYIDNEVDSADVIIVCFAGKGTNLYPTIEGLLTRLKKNQKILFISDYPTLNINPVRINRSHVKDKTKNFDYIKTYTALDKRIHKLIQDNKNANMIDFSAYQSFFDDAPFYNDTLIYYDGGHLNYWGSVKYEEATGKEFMKSLNWALEDKD</sequence>
<feature type="domain" description="SGNH" evidence="3">
    <location>
        <begin position="392"/>
        <end position="588"/>
    </location>
</feature>